<dbReference type="SMART" id="SM00303">
    <property type="entry name" value="GPS"/>
    <property type="match status" value="2"/>
</dbReference>
<dbReference type="GO" id="GO:0004930">
    <property type="term" value="F:G protein-coupled receptor activity"/>
    <property type="evidence" value="ECO:0007669"/>
    <property type="project" value="UniProtKB-KW"/>
</dbReference>
<dbReference type="InterPro" id="IPR000832">
    <property type="entry name" value="GPCR_2_secretin-like"/>
</dbReference>
<evidence type="ECO:0000256" key="10">
    <source>
        <dbReference type="ARBA" id="ARBA00023224"/>
    </source>
</evidence>
<keyword evidence="10" id="KW-0807">Transducer</keyword>
<dbReference type="InterPro" id="IPR046338">
    <property type="entry name" value="GAIN_dom_sf"/>
</dbReference>
<feature type="transmembrane region" description="Helical" evidence="11">
    <location>
        <begin position="1778"/>
        <end position="1798"/>
    </location>
</feature>
<evidence type="ECO:0000259" key="12">
    <source>
        <dbReference type="PROSITE" id="PS50221"/>
    </source>
</evidence>
<evidence type="ECO:0000313" key="15">
    <source>
        <dbReference type="EMBL" id="TWW68292.1"/>
    </source>
</evidence>
<evidence type="ECO:0000256" key="5">
    <source>
        <dbReference type="ARBA" id="ARBA00023040"/>
    </source>
</evidence>
<keyword evidence="16" id="KW-1185">Reference proteome</keyword>
<dbReference type="InterPro" id="IPR051587">
    <property type="entry name" value="Adhesion_GPCR"/>
</dbReference>
<dbReference type="Pfam" id="PF01825">
    <property type="entry name" value="GPS"/>
    <property type="match status" value="2"/>
</dbReference>
<keyword evidence="5" id="KW-0297">G-protein coupled receptor</keyword>
<dbReference type="EMBL" id="RHFK02000011">
    <property type="protein sequence ID" value="TWW68292.1"/>
    <property type="molecule type" value="Genomic_DNA"/>
</dbReference>
<dbReference type="PROSITE" id="PS50227">
    <property type="entry name" value="G_PROTEIN_RECEP_F2_3"/>
    <property type="match status" value="1"/>
</dbReference>
<evidence type="ECO:0000256" key="2">
    <source>
        <dbReference type="ARBA" id="ARBA00007343"/>
    </source>
</evidence>
<dbReference type="Pfam" id="PF00002">
    <property type="entry name" value="7tm_2"/>
    <property type="match status" value="2"/>
</dbReference>
<feature type="transmembrane region" description="Helical" evidence="11">
    <location>
        <begin position="1615"/>
        <end position="1633"/>
    </location>
</feature>
<dbReference type="InterPro" id="IPR001879">
    <property type="entry name" value="GPCR_2_extracellular_dom"/>
</dbReference>
<name>A0A5C6NL43_9TELE</name>
<comment type="similarity">
    <text evidence="2">Belongs to the G-protein coupled receptor 2 family. Adhesion G-protein coupled receptor (ADGR) subfamily.</text>
</comment>
<keyword evidence="7" id="KW-1015">Disulfide bond</keyword>
<feature type="transmembrane region" description="Helical" evidence="11">
    <location>
        <begin position="741"/>
        <end position="763"/>
    </location>
</feature>
<feature type="transmembrane region" description="Helical" evidence="11">
    <location>
        <begin position="616"/>
        <end position="641"/>
    </location>
</feature>
<gene>
    <name evidence="15" type="ORF">D4764_19G0000900</name>
</gene>
<feature type="transmembrane region" description="Helical" evidence="11">
    <location>
        <begin position="540"/>
        <end position="562"/>
    </location>
</feature>
<keyword evidence="9" id="KW-0325">Glycoprotein</keyword>
<feature type="transmembrane region" description="Helical" evidence="11">
    <location>
        <begin position="775"/>
        <end position="797"/>
    </location>
</feature>
<feature type="transmembrane region" description="Helical" evidence="11">
    <location>
        <begin position="698"/>
        <end position="721"/>
    </location>
</feature>
<dbReference type="PROSITE" id="PS50261">
    <property type="entry name" value="G_PROTEIN_RECEP_F2_4"/>
    <property type="match status" value="2"/>
</dbReference>
<dbReference type="Proteomes" id="UP000324091">
    <property type="component" value="Chromosome 19"/>
</dbReference>
<dbReference type="PROSITE" id="PS50221">
    <property type="entry name" value="GAIN_B"/>
    <property type="match status" value="2"/>
</dbReference>
<dbReference type="PANTHER" id="PTHR45813:SF4">
    <property type="entry name" value="ADHESION G PROTEIN-COUPLED RECEPTOR F5"/>
    <property type="match status" value="1"/>
</dbReference>
<feature type="transmembrane region" description="Helical" evidence="11">
    <location>
        <begin position="1733"/>
        <end position="1758"/>
    </location>
</feature>
<feature type="transmembrane region" description="Helical" evidence="11">
    <location>
        <begin position="859"/>
        <end position="879"/>
    </location>
</feature>
<evidence type="ECO:0000256" key="11">
    <source>
        <dbReference type="SAM" id="Phobius"/>
    </source>
</evidence>
<dbReference type="InterPro" id="IPR000203">
    <property type="entry name" value="GPS"/>
</dbReference>
<evidence type="ECO:0000256" key="4">
    <source>
        <dbReference type="ARBA" id="ARBA00022989"/>
    </source>
</evidence>
<feature type="domain" description="G-protein coupled receptors family 2 profile 2" evidence="14">
    <location>
        <begin position="1574"/>
        <end position="1834"/>
    </location>
</feature>
<feature type="domain" description="G-protein coupled receptors family 2 profile 1" evidence="13">
    <location>
        <begin position="1226"/>
        <end position="1305"/>
    </location>
</feature>
<protein>
    <submittedName>
        <fullName evidence="15">Adhesion G-protein coupled receptor F1</fullName>
    </submittedName>
</protein>
<dbReference type="Gene3D" id="2.60.220.50">
    <property type="match status" value="2"/>
</dbReference>
<keyword evidence="4 11" id="KW-1133">Transmembrane helix</keyword>
<dbReference type="GO" id="GO:0007166">
    <property type="term" value="P:cell surface receptor signaling pathway"/>
    <property type="evidence" value="ECO:0007669"/>
    <property type="project" value="InterPro"/>
</dbReference>
<evidence type="ECO:0000256" key="9">
    <source>
        <dbReference type="ARBA" id="ARBA00023180"/>
    </source>
</evidence>
<keyword evidence="3 11" id="KW-0812">Transmembrane</keyword>
<organism evidence="15 16">
    <name type="scientific">Takifugu flavidus</name>
    <name type="common">sansaifugu</name>
    <dbReference type="NCBI Taxonomy" id="433684"/>
    <lineage>
        <taxon>Eukaryota</taxon>
        <taxon>Metazoa</taxon>
        <taxon>Chordata</taxon>
        <taxon>Craniata</taxon>
        <taxon>Vertebrata</taxon>
        <taxon>Euteleostomi</taxon>
        <taxon>Actinopterygii</taxon>
        <taxon>Neopterygii</taxon>
        <taxon>Teleostei</taxon>
        <taxon>Neoteleostei</taxon>
        <taxon>Acanthomorphata</taxon>
        <taxon>Eupercaria</taxon>
        <taxon>Tetraodontiformes</taxon>
        <taxon>Tetradontoidea</taxon>
        <taxon>Tetraodontidae</taxon>
        <taxon>Takifugu</taxon>
    </lineage>
</organism>
<evidence type="ECO:0000313" key="16">
    <source>
        <dbReference type="Proteomes" id="UP000324091"/>
    </source>
</evidence>
<dbReference type="InterPro" id="IPR017981">
    <property type="entry name" value="GPCR_2-like_7TM"/>
</dbReference>
<dbReference type="Gene3D" id="4.10.1240.10">
    <property type="entry name" value="GPCR, family 2, extracellular hormone receptor domain"/>
    <property type="match status" value="1"/>
</dbReference>
<feature type="transmembrane region" description="Helical" evidence="11">
    <location>
        <begin position="1684"/>
        <end position="1707"/>
    </location>
</feature>
<proteinExistence type="inferred from homology"/>
<evidence type="ECO:0000256" key="6">
    <source>
        <dbReference type="ARBA" id="ARBA00023136"/>
    </source>
</evidence>
<dbReference type="InterPro" id="IPR036445">
    <property type="entry name" value="GPCR_2_extracell_dom_sf"/>
</dbReference>
<feature type="transmembrane region" description="Helical" evidence="11">
    <location>
        <begin position="1810"/>
        <end position="1833"/>
    </location>
</feature>
<evidence type="ECO:0000259" key="14">
    <source>
        <dbReference type="PROSITE" id="PS50261"/>
    </source>
</evidence>
<feature type="domain" description="GAIN-B" evidence="12">
    <location>
        <begin position="1432"/>
        <end position="1570"/>
    </location>
</feature>
<dbReference type="InterPro" id="IPR057244">
    <property type="entry name" value="GAIN_B"/>
</dbReference>
<feature type="domain" description="G-protein coupled receptors family 2 profile 2" evidence="14">
    <location>
        <begin position="538"/>
        <end position="798"/>
    </location>
</feature>
<feature type="transmembrane region" description="Helical" evidence="11">
    <location>
        <begin position="1580"/>
        <end position="1603"/>
    </location>
</feature>
<comment type="subcellular location">
    <subcellularLocation>
        <location evidence="1">Membrane</location>
        <topology evidence="1">Multi-pass membrane protein</topology>
    </subcellularLocation>
</comment>
<sequence>MNFTNTPPVLPGSTVVDYIVKATYIQDVEIIAAETGIFNKLAENYSMILDNQTPLQFEPPEVFFGRSVTVTCGPPPRELGFGPNTKAEWRLNGKYECKLTDSSLSLNIVVRQKSSGSFTLKSTPLIQVTPVRLQVACKVGKEVFLKCSVNSPYTVVFKDIPAAGEGSEISHRFSIPSCQTTQQTFICQEKNFIEYKEEIVLVLSTKNFVCFNDLVFGDGMLDDEAVGPCEPNEVGEQTAVCRANGVWELSRNGCILKPIQELLEQSQKLNNNSLPVFLDQLRSTTENFTKEVVESTPTITAIVDILENVGERMILLVIPITKTSIENVLITTGILTIDEGKESWDFINFNDTQIMSDTKSNIPKVQTVSGNLLRSLEILTSGLSNDSFDVHTPFIILNKTTFSNTFAADFNSSVQIEIPAAGLETNSLTVMTFNSMDNVLPPRDKVNSGLTIINGKVVLIQSNGNIRNVSLSFDIQNDTFSSPQCVFWNFTLFDRLGGWDSKGCELVGFVNGTVTCNCNHLTSFSILMSPFSLNNPALDYITFIGVGISMASLVICIIIEAVIWSKISRNNTSYLRHVSIVNIAVSLLIADIWFIIGAAISDAEETNIAACMAATFFIHFFYLALFFWMLASALLLLYRTVSVFDDGLSKQSMLAIGFCLGYGAPLIIAVITIAVTAPSKRYIRATGVCWLNWDESKALLAFVIPALLIVVINLLILIVVLYKILRRRAVGDAAQAEERHVLVVIARALAVLTPFFGLTWGLGVGTMVSPFNEGIHIAFAFFNSLQGFFILLFGTLLDKKLIPKKCIHYYKFETFQVRSEIAIMSQASKSGTRVVKQRRNYIVQRIGIFSELEERKRMLMFLIGAANIYWQTVTADVYISELKVQSNATLETSTILAMLKASTFQVTAAGGVSHTVTIEQTQLVAECLIIGQKYSCNCSEGYVWSNEVCYTHQCCSEKTCNQNLANVAQVCVAKAEVRIAGSVTPVLNAFPDSTLTDAFKALNGFKFLNVTGVRLANHIVDFEAEVSVKFATSRLQGIKTSLETQLGATISITTLGLVTIEAPKTRVCYQSSPVLKCTLEEMTESAGWKMSNRSNSFELSNGSVVQLNHQCVTDTFKSCTEVTLRKVPAFWAGTYECGFSSGSIVHTAKADLKVALLPDTVTLFIDPLTVDCTLNPLTVDVNVTATISHSKESFHVWGSYMGEKISNLGNKSHGDQLVYSFIVPVSCKKTLDAQYVNVTFENDLKQRRSGRTDIPVIYAGEKFCSEEVKKGEFWPKTPEGDTVINRTCPHGRIGYKSRTCEDGTWQEVFSKCTNEELGRVANDANNFLMGLGATQKMANDIFNGIWNNTAVNDSDSSETIADISTSINILQVMSMASENVPLQEDVFPNFLNASSSMLSKTWAGINKSTLHDMSASYLHAVEGLVKNMKVNKSDRFSSPNLDLKFCSSGDCNVSIFDVNVSLNKTKGILKTVAVRNLTDKLKNNFGDTVHTSLVISATLEDNTDSYLDIKLDFPNTQMSGKKMFCVFWNTTHNDWSDVGCTVKNSSLQRTQCECTHLTSFSVLMARRDISDRALDIISNVGLGVSICSLIIFLVIECVVWSAVVKSNLSHFRHTSVVNIAIFRLLADCSFLASSFPSALSNSWCLFFTICKHLFYLAMFSWMLCMSVMLIHQLIFVFTPLRKRVFMFFASIIGYVCPILIVGCSYLYSKYTEKPYYDPGVCWLVYEKLLEGSIHAFLIPVGTIVLINLFSMMVVIVTLTKTSVPENSKAHDKDTAKSILKVVIFLTPIFGITWIIGFAQLLLEEGTLLTIAYYSFTIMNSFQGLFILLTGCFTEQKVRQELVKFLKIKLKGKTENMNNTTSVTLATCKDE</sequence>
<feature type="domain" description="GAIN-B" evidence="12">
    <location>
        <begin position="363"/>
        <end position="534"/>
    </location>
</feature>
<dbReference type="Gene3D" id="1.20.1070.10">
    <property type="entry name" value="Rhodopsin 7-helix transmembrane proteins"/>
    <property type="match status" value="2"/>
</dbReference>
<dbReference type="FunFam" id="1.20.1070.10:FF:000058">
    <property type="entry name" value="Adhesion G protein-coupled receptor F5"/>
    <property type="match status" value="2"/>
</dbReference>
<evidence type="ECO:0000256" key="1">
    <source>
        <dbReference type="ARBA" id="ARBA00004141"/>
    </source>
</evidence>
<keyword evidence="8 15" id="KW-0675">Receptor</keyword>
<evidence type="ECO:0000256" key="3">
    <source>
        <dbReference type="ARBA" id="ARBA00022692"/>
    </source>
</evidence>
<reference evidence="15 16" key="1">
    <citation type="submission" date="2019-04" db="EMBL/GenBank/DDBJ databases">
        <title>Chromosome genome assembly for Takifugu flavidus.</title>
        <authorList>
            <person name="Xiao S."/>
        </authorList>
    </citation>
    <scope>NUCLEOTIDE SEQUENCE [LARGE SCALE GENOMIC DNA]</scope>
    <source>
        <strain evidence="15">HTHZ2018</strain>
        <tissue evidence="15">Muscle</tissue>
    </source>
</reference>
<comment type="caution">
    <text evidence="15">The sequence shown here is derived from an EMBL/GenBank/DDBJ whole genome shotgun (WGS) entry which is preliminary data.</text>
</comment>
<dbReference type="GO" id="GO:0007189">
    <property type="term" value="P:adenylate cyclase-activating G protein-coupled receptor signaling pathway"/>
    <property type="evidence" value="ECO:0007669"/>
    <property type="project" value="TreeGrafter"/>
</dbReference>
<dbReference type="PRINTS" id="PR00249">
    <property type="entry name" value="GPCRSECRETIN"/>
</dbReference>
<evidence type="ECO:0000259" key="13">
    <source>
        <dbReference type="PROSITE" id="PS50227"/>
    </source>
</evidence>
<keyword evidence="6 11" id="KW-0472">Membrane</keyword>
<dbReference type="PANTHER" id="PTHR45813">
    <property type="entry name" value="IG-LIKE DOMAIN-CONTAINING PROTEIN"/>
    <property type="match status" value="1"/>
</dbReference>
<feature type="transmembrane region" description="Helical" evidence="11">
    <location>
        <begin position="1653"/>
        <end position="1677"/>
    </location>
</feature>
<dbReference type="SUPFAM" id="SSF81321">
    <property type="entry name" value="Family A G protein-coupled receptor-like"/>
    <property type="match status" value="1"/>
</dbReference>
<evidence type="ECO:0000256" key="7">
    <source>
        <dbReference type="ARBA" id="ARBA00023157"/>
    </source>
</evidence>
<dbReference type="GO" id="GO:0016020">
    <property type="term" value="C:membrane"/>
    <property type="evidence" value="ECO:0007669"/>
    <property type="project" value="UniProtKB-SubCell"/>
</dbReference>
<evidence type="ECO:0000256" key="8">
    <source>
        <dbReference type="ARBA" id="ARBA00023170"/>
    </source>
</evidence>
<feature type="transmembrane region" description="Helical" evidence="11">
    <location>
        <begin position="574"/>
        <end position="596"/>
    </location>
</feature>
<accession>A0A5C6NL43</accession>
<dbReference type="CDD" id="cd15932">
    <property type="entry name" value="7tmB2_GPR116-like_Adhesion_VI"/>
    <property type="match status" value="1"/>
</dbReference>
<feature type="transmembrane region" description="Helical" evidence="11">
    <location>
        <begin position="653"/>
        <end position="678"/>
    </location>
</feature>